<comment type="similarity">
    <text evidence="3">Belongs to the polysaccharide lyase 4 family.</text>
</comment>
<keyword evidence="11" id="KW-1185">Reference proteome</keyword>
<dbReference type="Proteomes" id="UP001566132">
    <property type="component" value="Unassembled WGS sequence"/>
</dbReference>
<dbReference type="InterPro" id="IPR029411">
    <property type="entry name" value="RG-lyase_III"/>
</dbReference>
<proteinExistence type="inferred from homology"/>
<evidence type="ECO:0000313" key="11">
    <source>
        <dbReference type="Proteomes" id="UP001566132"/>
    </source>
</evidence>
<dbReference type="SUPFAM" id="SSF49785">
    <property type="entry name" value="Galactose-binding domain-like"/>
    <property type="match status" value="1"/>
</dbReference>
<accession>A0ABD1F5J2</accession>
<dbReference type="CDD" id="cd10320">
    <property type="entry name" value="RGL4_N"/>
    <property type="match status" value="1"/>
</dbReference>
<dbReference type="InterPro" id="IPR011013">
    <property type="entry name" value="Gal_mutarotase_sf_dom"/>
</dbReference>
<evidence type="ECO:0000259" key="9">
    <source>
        <dbReference type="Pfam" id="PF14686"/>
    </source>
</evidence>
<evidence type="ECO:0000256" key="3">
    <source>
        <dbReference type="ARBA" id="ARBA00010418"/>
    </source>
</evidence>
<gene>
    <name evidence="10" type="ORF">ABEB36_002362</name>
</gene>
<dbReference type="CDD" id="cd10316">
    <property type="entry name" value="RGL4_M"/>
    <property type="match status" value="1"/>
</dbReference>
<feature type="domain" description="Rhamnogalacturonan lyase" evidence="8">
    <location>
        <begin position="308"/>
        <end position="457"/>
    </location>
</feature>
<dbReference type="Pfam" id="PF14686">
    <property type="entry name" value="fn3_3"/>
    <property type="match status" value="1"/>
</dbReference>
<dbReference type="PANTHER" id="PTHR32018">
    <property type="entry name" value="RHAMNOGALACTURONATE LYASE FAMILY PROTEIN"/>
    <property type="match status" value="1"/>
</dbReference>
<evidence type="ECO:0000256" key="6">
    <source>
        <dbReference type="ARBA" id="ARBA00022729"/>
    </source>
</evidence>
<dbReference type="InterPro" id="IPR014718">
    <property type="entry name" value="GH-type_carb-bd"/>
</dbReference>
<evidence type="ECO:0000259" key="8">
    <source>
        <dbReference type="Pfam" id="PF14683"/>
    </source>
</evidence>
<dbReference type="EMBL" id="JBDJPC010000002">
    <property type="protein sequence ID" value="KAL1512845.1"/>
    <property type="molecule type" value="Genomic_DNA"/>
</dbReference>
<sequence>MARVVFIQESSEGLMYIEFYLVVLKNVSGLYQYVKISNPTNATIGMGEFRTVHRFDHNLMPKISNMVRSGETPDLTDRPTIQDTTWQLADGSYWSKYDFCGYIRETPWMGVYGGGFGAWIVSASREYHSGGPLKQELLVHQDSLMLNYFHSGHFGTPGLETPPGWSKFYGPYLIYINIGSEEEVLQDVANQAIIEQAQWPYIWIDDKEYPLKRGSVSGKVTGQLKAMVVVYDSTQEEFDLQTLGYLYNTETDSNGGFVLNNIRPGNYQIVAYPLAGHGIENIARKNITVTEEALDVGLLDLPEPNGILWSIGETNRRSDVYHYSDELRNFYWHLLPPANLTFEIGKSDIGKHWYYAQTRTPGVWNIAYTDQPDGKDRILRVAFAAASSSASIDIELNGDKLGHFAYENDMTLYRDALQSGRFHPEKLTVAAKQIVNGTNVISFRLLRGMVMYDTVNLARET</sequence>
<dbReference type="Pfam" id="PF14683">
    <property type="entry name" value="CBM-like"/>
    <property type="match status" value="1"/>
</dbReference>
<dbReference type="Gene3D" id="2.60.40.1120">
    <property type="entry name" value="Carboxypeptidase-like, regulatory domain"/>
    <property type="match status" value="1"/>
</dbReference>
<organism evidence="10 11">
    <name type="scientific">Hypothenemus hampei</name>
    <name type="common">Coffee berry borer</name>
    <dbReference type="NCBI Taxonomy" id="57062"/>
    <lineage>
        <taxon>Eukaryota</taxon>
        <taxon>Metazoa</taxon>
        <taxon>Ecdysozoa</taxon>
        <taxon>Arthropoda</taxon>
        <taxon>Hexapoda</taxon>
        <taxon>Insecta</taxon>
        <taxon>Pterygota</taxon>
        <taxon>Neoptera</taxon>
        <taxon>Endopterygota</taxon>
        <taxon>Coleoptera</taxon>
        <taxon>Polyphaga</taxon>
        <taxon>Cucujiformia</taxon>
        <taxon>Curculionidae</taxon>
        <taxon>Scolytinae</taxon>
        <taxon>Hypothenemus</taxon>
    </lineage>
</organism>
<dbReference type="SUPFAM" id="SSF49452">
    <property type="entry name" value="Starch-binding domain-like"/>
    <property type="match status" value="1"/>
</dbReference>
<dbReference type="InterPro" id="IPR029413">
    <property type="entry name" value="RG-lyase_II"/>
</dbReference>
<dbReference type="AlphaFoldDB" id="A0ABD1F5J2"/>
<dbReference type="InterPro" id="IPR008979">
    <property type="entry name" value="Galactose-bd-like_sf"/>
</dbReference>
<dbReference type="Gene3D" id="2.70.98.10">
    <property type="match status" value="1"/>
</dbReference>
<evidence type="ECO:0000256" key="4">
    <source>
        <dbReference type="ARBA" id="ARBA00012437"/>
    </source>
</evidence>
<dbReference type="GO" id="GO:0102210">
    <property type="term" value="F:rhamnogalacturonan endolyase activity"/>
    <property type="evidence" value="ECO:0007669"/>
    <property type="project" value="UniProtKB-EC"/>
</dbReference>
<keyword evidence="6" id="KW-0732">Signal</keyword>
<evidence type="ECO:0000256" key="5">
    <source>
        <dbReference type="ARBA" id="ARBA00022525"/>
    </source>
</evidence>
<dbReference type="EC" id="4.2.2.23" evidence="4"/>
<evidence type="ECO:0000256" key="7">
    <source>
        <dbReference type="ARBA" id="ARBA00023239"/>
    </source>
</evidence>
<keyword evidence="5" id="KW-0964">Secreted</keyword>
<keyword evidence="7" id="KW-0456">Lyase</keyword>
<evidence type="ECO:0000256" key="2">
    <source>
        <dbReference type="ARBA" id="ARBA00004613"/>
    </source>
</evidence>
<dbReference type="SUPFAM" id="SSF74650">
    <property type="entry name" value="Galactose mutarotase-like"/>
    <property type="match status" value="1"/>
</dbReference>
<dbReference type="GO" id="GO:0005576">
    <property type="term" value="C:extracellular region"/>
    <property type="evidence" value="ECO:0007669"/>
    <property type="project" value="UniProtKB-SubCell"/>
</dbReference>
<dbReference type="Gene3D" id="2.60.120.260">
    <property type="entry name" value="Galactose-binding domain-like"/>
    <property type="match status" value="1"/>
</dbReference>
<dbReference type="InterPro" id="IPR013784">
    <property type="entry name" value="Carb-bd-like_fold"/>
</dbReference>
<evidence type="ECO:0000313" key="10">
    <source>
        <dbReference type="EMBL" id="KAL1512845.1"/>
    </source>
</evidence>
<feature type="domain" description="Rhamnogalacturonan lyase" evidence="9">
    <location>
        <begin position="213"/>
        <end position="292"/>
    </location>
</feature>
<reference evidence="10 11" key="1">
    <citation type="submission" date="2024-05" db="EMBL/GenBank/DDBJ databases">
        <title>Genetic variation in Jamaican populations of the coffee berry borer (Hypothenemus hampei).</title>
        <authorList>
            <person name="Errbii M."/>
            <person name="Myrie A."/>
        </authorList>
    </citation>
    <scope>NUCLEOTIDE SEQUENCE [LARGE SCALE GENOMIC DNA]</scope>
    <source>
        <strain evidence="10">JA-Hopewell-2020-01-JO</strain>
        <tissue evidence="10">Whole body</tissue>
    </source>
</reference>
<dbReference type="PANTHER" id="PTHR32018:SF1">
    <property type="entry name" value="RHAMNOGALACTURONAN ENDOLYASE"/>
    <property type="match status" value="1"/>
</dbReference>
<comment type="caution">
    <text evidence="10">The sequence shown here is derived from an EMBL/GenBank/DDBJ whole genome shotgun (WGS) entry which is preliminary data.</text>
</comment>
<evidence type="ECO:0000256" key="1">
    <source>
        <dbReference type="ARBA" id="ARBA00001324"/>
    </source>
</evidence>
<dbReference type="InterPro" id="IPR051850">
    <property type="entry name" value="Polysacch_Lyase_4"/>
</dbReference>
<protein>
    <recommendedName>
        <fullName evidence="4">rhamnogalacturonan endolyase</fullName>
        <ecNumber evidence="4">4.2.2.23</ecNumber>
    </recommendedName>
</protein>
<name>A0ABD1F5J2_HYPHA</name>
<comment type="subcellular location">
    <subcellularLocation>
        <location evidence="2">Secreted</location>
    </subcellularLocation>
</comment>
<comment type="catalytic activity">
    <reaction evidence="1">
        <text>Endotype eliminative cleavage of L-alpha-rhamnopyranosyl-(1-&gt;4)-alpha-D-galactopyranosyluronic acid bonds of rhamnogalacturonan I domains in ramified hairy regions of pectin leaving L-rhamnopyranose at the reducing end and 4-deoxy-4,5-unsaturated D-galactopyranosyluronic acid at the non-reducing end.</text>
        <dbReference type="EC" id="4.2.2.23"/>
    </reaction>
</comment>